<sequence length="79" mass="9341">MFKVQEIMRELGYNRPKAGAFLSSHIIKRVSEENKVKYLNKKNVPTWFVNKKGLIEILLNCRKNTAQEIKQQIVTLFFE</sequence>
<evidence type="ECO:0000313" key="2">
    <source>
        <dbReference type="EMBL" id="QCT71375.1"/>
    </source>
</evidence>
<dbReference type="AlphaFoldDB" id="A0A4P9C9H0"/>
<gene>
    <name evidence="2" type="ORF">CPZ25_008540</name>
</gene>
<evidence type="ECO:0000259" key="1">
    <source>
        <dbReference type="Pfam" id="PF02498"/>
    </source>
</evidence>
<keyword evidence="3" id="KW-1185">Reference proteome</keyword>
<evidence type="ECO:0000313" key="3">
    <source>
        <dbReference type="Proteomes" id="UP000218387"/>
    </source>
</evidence>
<dbReference type="EMBL" id="CP029487">
    <property type="protein sequence ID" value="QCT71375.1"/>
    <property type="molecule type" value="Genomic_DNA"/>
</dbReference>
<protein>
    <recommendedName>
        <fullName evidence="1">Bro-N domain-containing protein</fullName>
    </recommendedName>
</protein>
<dbReference type="KEGG" id="emt:CPZ25_008540"/>
<dbReference type="Pfam" id="PF02498">
    <property type="entry name" value="Bro-N"/>
    <property type="match status" value="1"/>
</dbReference>
<organism evidence="2 3">
    <name type="scientific">Eubacterium maltosivorans</name>
    <dbReference type="NCBI Taxonomy" id="2041044"/>
    <lineage>
        <taxon>Bacteria</taxon>
        <taxon>Bacillati</taxon>
        <taxon>Bacillota</taxon>
        <taxon>Clostridia</taxon>
        <taxon>Eubacteriales</taxon>
        <taxon>Eubacteriaceae</taxon>
        <taxon>Eubacterium</taxon>
    </lineage>
</organism>
<dbReference type="InterPro" id="IPR003497">
    <property type="entry name" value="BRO_N_domain"/>
</dbReference>
<proteinExistence type="predicted"/>
<feature type="domain" description="Bro-N" evidence="1">
    <location>
        <begin position="1"/>
        <end position="71"/>
    </location>
</feature>
<accession>A0A4P9C9H0</accession>
<reference evidence="2 3" key="1">
    <citation type="submission" date="2018-05" db="EMBL/GenBank/DDBJ databases">
        <title>Genome comparison of Eubacterium sp.</title>
        <authorList>
            <person name="Feng Y."/>
            <person name="Sanchez-Andrea I."/>
            <person name="Stams A.J.M."/>
            <person name="De Vos W.M."/>
        </authorList>
    </citation>
    <scope>NUCLEOTIDE SEQUENCE [LARGE SCALE GENOMIC DNA]</scope>
    <source>
        <strain evidence="2 3">YI</strain>
    </source>
</reference>
<dbReference type="Proteomes" id="UP000218387">
    <property type="component" value="Chromosome"/>
</dbReference>
<name>A0A4P9C9H0_EUBML</name>